<comment type="similarity">
    <text evidence="1">Belongs to the DprA/Smf family.</text>
</comment>
<dbReference type="Pfam" id="PF02481">
    <property type="entry name" value="DNA_processg_A"/>
    <property type="match status" value="1"/>
</dbReference>
<dbReference type="InterPro" id="IPR003488">
    <property type="entry name" value="DprA"/>
</dbReference>
<reference evidence="3 4" key="1">
    <citation type="submission" date="2018-04" db="EMBL/GenBank/DDBJ databases">
        <title>Novel Campyloabacter and Helicobacter Species and Strains.</title>
        <authorList>
            <person name="Mannion A.J."/>
            <person name="Shen Z."/>
            <person name="Fox J.G."/>
        </authorList>
    </citation>
    <scope>NUCLEOTIDE SEQUENCE [LARGE SCALE GENOMIC DNA]</scope>
    <source>
        <strain evidence="3 4">MIT 17-337</strain>
    </source>
</reference>
<organism evidence="3 4">
    <name type="scientific">Helicobacter didelphidarum</name>
    <dbReference type="NCBI Taxonomy" id="2040648"/>
    <lineage>
        <taxon>Bacteria</taxon>
        <taxon>Pseudomonadati</taxon>
        <taxon>Campylobacterota</taxon>
        <taxon>Epsilonproteobacteria</taxon>
        <taxon>Campylobacterales</taxon>
        <taxon>Helicobacteraceae</taxon>
        <taxon>Helicobacter</taxon>
    </lineage>
</organism>
<dbReference type="OrthoDB" id="9785707at2"/>
<dbReference type="AlphaFoldDB" id="A0A3D8IP55"/>
<keyword evidence="4" id="KW-1185">Reference proteome</keyword>
<dbReference type="SUPFAM" id="SSF102405">
    <property type="entry name" value="MCP/YpsA-like"/>
    <property type="match status" value="1"/>
</dbReference>
<evidence type="ECO:0000259" key="2">
    <source>
        <dbReference type="Pfam" id="PF02481"/>
    </source>
</evidence>
<dbReference type="Proteomes" id="UP000256379">
    <property type="component" value="Unassembled WGS sequence"/>
</dbReference>
<gene>
    <name evidence="3" type="ORF">CQA53_02615</name>
</gene>
<proteinExistence type="inferred from homology"/>
<evidence type="ECO:0000313" key="3">
    <source>
        <dbReference type="EMBL" id="RDU66686.1"/>
    </source>
</evidence>
<name>A0A3D8IP55_9HELI</name>
<evidence type="ECO:0000256" key="1">
    <source>
        <dbReference type="ARBA" id="ARBA00006525"/>
    </source>
</evidence>
<dbReference type="EMBL" id="NXLQ01000003">
    <property type="protein sequence ID" value="RDU66686.1"/>
    <property type="molecule type" value="Genomic_DNA"/>
</dbReference>
<dbReference type="RefSeq" id="WP_115542472.1">
    <property type="nucleotide sequence ID" value="NZ_NXLQ01000003.1"/>
</dbReference>
<dbReference type="PANTHER" id="PTHR43022">
    <property type="entry name" value="PROTEIN SMF"/>
    <property type="match status" value="1"/>
</dbReference>
<dbReference type="GO" id="GO:0009294">
    <property type="term" value="P:DNA-mediated transformation"/>
    <property type="evidence" value="ECO:0007669"/>
    <property type="project" value="InterPro"/>
</dbReference>
<dbReference type="PANTHER" id="PTHR43022:SF1">
    <property type="entry name" value="PROTEIN SMF"/>
    <property type="match status" value="1"/>
</dbReference>
<comment type="caution">
    <text evidence="3">The sequence shown here is derived from an EMBL/GenBank/DDBJ whole genome shotgun (WGS) entry which is preliminary data.</text>
</comment>
<accession>A0A3D8IP55</accession>
<dbReference type="Gene3D" id="3.40.50.450">
    <property type="match status" value="1"/>
</dbReference>
<protein>
    <submittedName>
        <fullName evidence="3">DNA processing protein DprA</fullName>
    </submittedName>
</protein>
<dbReference type="InterPro" id="IPR057666">
    <property type="entry name" value="DrpA_SLOG"/>
</dbReference>
<sequence>MSNDATFLTPDILQQYVSESTLQTLQNIRTIAKEAKLSSKHLYKDFQGIFAQGNLDLLKQPKVAIVGTRTPNQYTKYYSSYLATELVSMGCVIVSGGAIGVDSVAHQNSKEKSIVVLPSGVNMNYPKESAKILDFIRTNGLVLSEYEYDFMPRKHSFLERNRIIIALSDIVIIPQADIRSGSSSSANLSVALGKPLFVLPHRLNESLGTQELLDKNHARCIYNIESFFQITREYFKLDSMEIEHDELIEFAKNHGSFDVALEKFGDKVLEYELEGKIKRVGHYIVLCSSGII</sequence>
<evidence type="ECO:0000313" key="4">
    <source>
        <dbReference type="Proteomes" id="UP000256379"/>
    </source>
</evidence>
<feature type="domain" description="Smf/DprA SLOG" evidence="2">
    <location>
        <begin position="41"/>
        <end position="229"/>
    </location>
</feature>